<evidence type="ECO:0000313" key="2">
    <source>
        <dbReference type="Proteomes" id="UP000724874"/>
    </source>
</evidence>
<protein>
    <submittedName>
        <fullName evidence="1">Uncharacterized protein</fullName>
    </submittedName>
</protein>
<dbReference type="SUPFAM" id="SSF48452">
    <property type="entry name" value="TPR-like"/>
    <property type="match status" value="1"/>
</dbReference>
<dbReference type="EMBL" id="JADNYJ010000103">
    <property type="protein sequence ID" value="KAF8885229.1"/>
    <property type="molecule type" value="Genomic_DNA"/>
</dbReference>
<dbReference type="OrthoDB" id="9991317at2759"/>
<proteinExistence type="predicted"/>
<accession>A0A9P5NFV5</accession>
<keyword evidence="2" id="KW-1185">Reference proteome</keyword>
<dbReference type="InterPro" id="IPR011990">
    <property type="entry name" value="TPR-like_helical_dom_sf"/>
</dbReference>
<dbReference type="Gene3D" id="1.25.40.10">
    <property type="entry name" value="Tetratricopeptide repeat domain"/>
    <property type="match status" value="1"/>
</dbReference>
<gene>
    <name evidence="1" type="ORF">CPB84DRAFT_1850430</name>
</gene>
<reference evidence="1" key="1">
    <citation type="submission" date="2020-11" db="EMBL/GenBank/DDBJ databases">
        <authorList>
            <consortium name="DOE Joint Genome Institute"/>
            <person name="Ahrendt S."/>
            <person name="Riley R."/>
            <person name="Andreopoulos W."/>
            <person name="LaButti K."/>
            <person name="Pangilinan J."/>
            <person name="Ruiz-duenas F.J."/>
            <person name="Barrasa J.M."/>
            <person name="Sanchez-Garcia M."/>
            <person name="Camarero S."/>
            <person name="Miyauchi S."/>
            <person name="Serrano A."/>
            <person name="Linde D."/>
            <person name="Babiker R."/>
            <person name="Drula E."/>
            <person name="Ayuso-Fernandez I."/>
            <person name="Pacheco R."/>
            <person name="Padilla G."/>
            <person name="Ferreira P."/>
            <person name="Barriuso J."/>
            <person name="Kellner H."/>
            <person name="Castanera R."/>
            <person name="Alfaro M."/>
            <person name="Ramirez L."/>
            <person name="Pisabarro A.G."/>
            <person name="Kuo A."/>
            <person name="Tritt A."/>
            <person name="Lipzen A."/>
            <person name="He G."/>
            <person name="Yan M."/>
            <person name="Ng V."/>
            <person name="Cullen D."/>
            <person name="Martin F."/>
            <person name="Rosso M.-N."/>
            <person name="Henrissat B."/>
            <person name="Hibbett D."/>
            <person name="Martinez A.T."/>
            <person name="Grigoriev I.V."/>
        </authorList>
    </citation>
    <scope>NUCLEOTIDE SEQUENCE</scope>
    <source>
        <strain evidence="1">AH 44721</strain>
    </source>
</reference>
<dbReference type="Proteomes" id="UP000724874">
    <property type="component" value="Unassembled WGS sequence"/>
</dbReference>
<sequence>MKYSDLEEALSYFRKAAELLLIGKPKENRHITLKNLGSALLQSLNYKENKTDINEAIDILHTAIDIAPAGHIQIPNHMVNLGICLCAGYQQRGSEKDVEEAISVHPLMSLGKDFEARYNHIKDLADLEEAIIKFRQAALSPTGPLSMRLQVSRRWIAGSVIIDPMRTMDAFNTAIQLQARVAGKEQIIAARYSRLMETKYLPTTAAAVAIKTGLRTPVDELKGYDEGLAEDVVRVSRGLEKAGSRGFGHLPVITEDTKYMAHRISEQAKVISHLELAEEWDQLLAKVRTIPRFKDFLRPPRCTDLLSDLPKSGIVVMITAHQDELKVYDSCDALVLVPGSEAPRHIPLKGFSYNRGEVLRKNLLGHLRGHGLGDGPPCGWDAGGDYNVVD</sequence>
<name>A0A9P5NFV5_GYMJU</name>
<dbReference type="AlphaFoldDB" id="A0A9P5NFV5"/>
<organism evidence="1 2">
    <name type="scientific">Gymnopilus junonius</name>
    <name type="common">Spectacular rustgill mushroom</name>
    <name type="synonym">Gymnopilus spectabilis subsp. junonius</name>
    <dbReference type="NCBI Taxonomy" id="109634"/>
    <lineage>
        <taxon>Eukaryota</taxon>
        <taxon>Fungi</taxon>
        <taxon>Dikarya</taxon>
        <taxon>Basidiomycota</taxon>
        <taxon>Agaricomycotina</taxon>
        <taxon>Agaricomycetes</taxon>
        <taxon>Agaricomycetidae</taxon>
        <taxon>Agaricales</taxon>
        <taxon>Agaricineae</taxon>
        <taxon>Hymenogastraceae</taxon>
        <taxon>Gymnopilus</taxon>
    </lineage>
</organism>
<comment type="caution">
    <text evidence="1">The sequence shown here is derived from an EMBL/GenBank/DDBJ whole genome shotgun (WGS) entry which is preliminary data.</text>
</comment>
<evidence type="ECO:0000313" key="1">
    <source>
        <dbReference type="EMBL" id="KAF8885229.1"/>
    </source>
</evidence>